<evidence type="ECO:0000256" key="1">
    <source>
        <dbReference type="ARBA" id="ARBA00004429"/>
    </source>
</evidence>
<keyword evidence="7 8" id="KW-0472">Membrane</keyword>
<comment type="subcellular location">
    <subcellularLocation>
        <location evidence="1">Cell inner membrane</location>
        <topology evidence="1">Multi-pass membrane protein</topology>
    </subcellularLocation>
</comment>
<sequence length="374" mass="38722">MFEPLVAMGVGSVFGLVLDKAHNNIPASIITQMNMTNFTMMRMFLAASGTSAFVILALHQLGIKERTCKGGLSLGLKWFGGYGANFVGGIILGVGLFLTGACPGTVFAMMGANVPYSGYTFAGGVLGTILFGYMEKHLRKNENFHVRHEPATSDLAAKLGVPFEVASIGFLAVCAGGVVAVEQLLPWRQGQAQLLAEPLPERPLLDVTAPSWDPMVAGMILGGLQLPIKTLTGYALGQSSAYVQIAGQCARLVDSNLETNSPYLFRTIGDNYDLFQVFSGIGIMAGAALSNYLAGEPELSSLAANGCGDPVRAFVGGVIMLLGARCAGGCASGHGISGMATLSAGSVVSVCGMFLGGILCSVASGSFMQQVAVI</sequence>
<dbReference type="Proteomes" id="UP000241890">
    <property type="component" value="Unassembled WGS sequence"/>
</dbReference>
<feature type="transmembrane region" description="Helical" evidence="8">
    <location>
        <begin position="274"/>
        <end position="293"/>
    </location>
</feature>
<dbReference type="GO" id="GO:0005886">
    <property type="term" value="C:plasma membrane"/>
    <property type="evidence" value="ECO:0007669"/>
    <property type="project" value="UniProtKB-SubCell"/>
</dbReference>
<dbReference type="InParanoid" id="A0A2R5GEG0"/>
<reference evidence="9 10" key="1">
    <citation type="submission" date="2017-12" db="EMBL/GenBank/DDBJ databases">
        <title>Sequencing, de novo assembly and annotation of complete genome of a new Thraustochytrid species, strain FCC1311.</title>
        <authorList>
            <person name="Sedici K."/>
            <person name="Godart F."/>
            <person name="Aiese Cigliano R."/>
            <person name="Sanseverino W."/>
            <person name="Barakat M."/>
            <person name="Ortet P."/>
            <person name="Marechal E."/>
            <person name="Cagnac O."/>
            <person name="Amato A."/>
        </authorList>
    </citation>
    <scope>NUCLEOTIDE SEQUENCE [LARGE SCALE GENOMIC DNA]</scope>
</reference>
<keyword evidence="2" id="KW-0813">Transport</keyword>
<dbReference type="AlphaFoldDB" id="A0A2R5GEG0"/>
<keyword evidence="5 8" id="KW-0812">Transmembrane</keyword>
<gene>
    <name evidence="9" type="ORF">FCC1311_055592</name>
</gene>
<keyword evidence="4" id="KW-0997">Cell inner membrane</keyword>
<organism evidence="9 10">
    <name type="scientific">Hondaea fermentalgiana</name>
    <dbReference type="NCBI Taxonomy" id="2315210"/>
    <lineage>
        <taxon>Eukaryota</taxon>
        <taxon>Sar</taxon>
        <taxon>Stramenopiles</taxon>
        <taxon>Bigyra</taxon>
        <taxon>Labyrinthulomycetes</taxon>
        <taxon>Thraustochytrida</taxon>
        <taxon>Thraustochytriidae</taxon>
        <taxon>Hondaea</taxon>
    </lineage>
</organism>
<evidence type="ECO:0000256" key="8">
    <source>
        <dbReference type="SAM" id="Phobius"/>
    </source>
</evidence>
<evidence type="ECO:0000313" key="10">
    <source>
        <dbReference type="Proteomes" id="UP000241890"/>
    </source>
</evidence>
<evidence type="ECO:0000256" key="7">
    <source>
        <dbReference type="ARBA" id="ARBA00023136"/>
    </source>
</evidence>
<dbReference type="EMBL" id="BEYU01000056">
    <property type="protein sequence ID" value="GBG29337.1"/>
    <property type="molecule type" value="Genomic_DNA"/>
</dbReference>
<keyword evidence="3" id="KW-1003">Cell membrane</keyword>
<dbReference type="OrthoDB" id="10254418at2759"/>
<evidence type="ECO:0000256" key="5">
    <source>
        <dbReference type="ARBA" id="ARBA00022692"/>
    </source>
</evidence>
<evidence type="ECO:0000256" key="2">
    <source>
        <dbReference type="ARBA" id="ARBA00022448"/>
    </source>
</evidence>
<evidence type="ECO:0000313" key="9">
    <source>
        <dbReference type="EMBL" id="GBG29337.1"/>
    </source>
</evidence>
<feature type="transmembrane region" description="Helical" evidence="8">
    <location>
        <begin position="84"/>
        <end position="110"/>
    </location>
</feature>
<keyword evidence="10" id="KW-1185">Reference proteome</keyword>
<feature type="transmembrane region" description="Helical" evidence="8">
    <location>
        <begin position="344"/>
        <end position="368"/>
    </location>
</feature>
<feature type="transmembrane region" description="Helical" evidence="8">
    <location>
        <begin position="313"/>
        <end position="332"/>
    </location>
</feature>
<comment type="caution">
    <text evidence="9">The sequence shown here is derived from an EMBL/GenBank/DDBJ whole genome shotgun (WGS) entry which is preliminary data.</text>
</comment>
<keyword evidence="6 8" id="KW-1133">Transmembrane helix</keyword>
<evidence type="ECO:0000256" key="6">
    <source>
        <dbReference type="ARBA" id="ARBA00022989"/>
    </source>
</evidence>
<evidence type="ECO:0000256" key="3">
    <source>
        <dbReference type="ARBA" id="ARBA00022475"/>
    </source>
</evidence>
<proteinExistence type="predicted"/>
<dbReference type="PANTHER" id="PTHR30574">
    <property type="entry name" value="INNER MEMBRANE PROTEIN YEDE"/>
    <property type="match status" value="1"/>
</dbReference>
<protein>
    <submittedName>
        <fullName evidence="9">Uncharacterized protein</fullName>
    </submittedName>
</protein>
<feature type="transmembrane region" description="Helical" evidence="8">
    <location>
        <begin position="116"/>
        <end position="134"/>
    </location>
</feature>
<feature type="transmembrane region" description="Helical" evidence="8">
    <location>
        <begin position="43"/>
        <end position="63"/>
    </location>
</feature>
<dbReference type="Pfam" id="PF04143">
    <property type="entry name" value="Sulf_transp"/>
    <property type="match status" value="1"/>
</dbReference>
<accession>A0A2R5GEG0</accession>
<dbReference type="PANTHER" id="PTHR30574:SF1">
    <property type="entry name" value="SULPHUR TRANSPORT DOMAIN-CONTAINING PROTEIN"/>
    <property type="match status" value="1"/>
</dbReference>
<evidence type="ECO:0000256" key="4">
    <source>
        <dbReference type="ARBA" id="ARBA00022519"/>
    </source>
</evidence>
<dbReference type="InterPro" id="IPR007272">
    <property type="entry name" value="Sulf_transp_TsuA/YedE"/>
</dbReference>
<name>A0A2R5GEG0_9STRA</name>